<dbReference type="InterPro" id="IPR002156">
    <property type="entry name" value="RNaseH_domain"/>
</dbReference>
<protein>
    <recommendedName>
        <fullName evidence="1">RNase H type-1 domain-containing protein</fullName>
    </recommendedName>
</protein>
<dbReference type="Gene3D" id="3.30.420.10">
    <property type="entry name" value="Ribonuclease H-like superfamily/Ribonuclease H"/>
    <property type="match status" value="1"/>
</dbReference>
<dbReference type="PANTHER" id="PTHR46387">
    <property type="entry name" value="POLYNUCLEOTIDYL TRANSFERASE, RIBONUCLEASE H-LIKE SUPERFAMILY PROTEIN"/>
    <property type="match status" value="1"/>
</dbReference>
<keyword evidence="3" id="KW-1185">Reference proteome</keyword>
<dbReference type="EMBL" id="CP016020">
    <property type="protein sequence ID" value="APH04674.1"/>
    <property type="molecule type" value="Genomic_DNA"/>
</dbReference>
<dbReference type="Pfam" id="PF13456">
    <property type="entry name" value="RVT_3"/>
    <property type="match status" value="1"/>
</dbReference>
<dbReference type="GO" id="GO:0003676">
    <property type="term" value="F:nucleic acid binding"/>
    <property type="evidence" value="ECO:0007669"/>
    <property type="project" value="InterPro"/>
</dbReference>
<proteinExistence type="predicted"/>
<sequence>MKYRIEWVYLTKKKAEAVLSSDFITLNEAIIFAEDFLNTGRVKELTFFSEDDQSWTLKELKKLTEILVDEPHDVVAYFDGGFQKHTGDAGYGVVIYFTQNKMRYRIRMNEKVEGLDSNNEAEYAAIAYLVEVLHDNGISKQSVIFKGDSQVVLNQLSGEWPCYEEEFNKWLDKIEGRLAELKIKPIYEAIPRKDNDEADKLATQAINGIQINSKSMISEEK</sequence>
<dbReference type="CDD" id="cd09279">
    <property type="entry name" value="RNase_HI_like"/>
    <property type="match status" value="1"/>
</dbReference>
<dbReference type="AlphaFoldDB" id="A0A1L3MR02"/>
<evidence type="ECO:0000313" key="3">
    <source>
        <dbReference type="Proteomes" id="UP000181936"/>
    </source>
</evidence>
<reference evidence="2 3" key="1">
    <citation type="journal article" date="2016" name="Sci. Rep.">
        <title>Complete genome sequence and transcriptomic analysis of a novel marine strain Bacillus weihaiensis reveals the mechanism of brown algae degradation.</title>
        <authorList>
            <person name="Zhu Y."/>
            <person name="Chen P."/>
            <person name="Bao Y."/>
            <person name="Men Y."/>
            <person name="Zeng Y."/>
            <person name="Yang J."/>
            <person name="Sun J."/>
            <person name="Sun Y."/>
        </authorList>
    </citation>
    <scope>NUCLEOTIDE SEQUENCE [LARGE SCALE GENOMIC DNA]</scope>
    <source>
        <strain evidence="2 3">Alg07</strain>
    </source>
</reference>
<dbReference type="OrthoDB" id="2680098at2"/>
<accession>A0A1L3MR02</accession>
<dbReference type="NCBIfam" id="NF005822">
    <property type="entry name" value="PRK07708.1"/>
    <property type="match status" value="1"/>
</dbReference>
<dbReference type="InterPro" id="IPR012337">
    <property type="entry name" value="RNaseH-like_sf"/>
</dbReference>
<dbReference type="STRING" id="1547283.A9C19_07895"/>
<dbReference type="PROSITE" id="PS50879">
    <property type="entry name" value="RNASE_H_1"/>
    <property type="match status" value="1"/>
</dbReference>
<feature type="domain" description="RNase H type-1" evidence="1">
    <location>
        <begin position="70"/>
        <end position="207"/>
    </location>
</feature>
<organism evidence="2 3">
    <name type="scientific">Bacillus weihaiensis</name>
    <dbReference type="NCBI Taxonomy" id="1547283"/>
    <lineage>
        <taxon>Bacteria</taxon>
        <taxon>Bacillati</taxon>
        <taxon>Bacillota</taxon>
        <taxon>Bacilli</taxon>
        <taxon>Bacillales</taxon>
        <taxon>Bacillaceae</taxon>
        <taxon>Bacillus</taxon>
    </lineage>
</organism>
<dbReference type="PANTHER" id="PTHR46387:SF2">
    <property type="entry name" value="RIBONUCLEASE HI"/>
    <property type="match status" value="1"/>
</dbReference>
<dbReference type="KEGG" id="bwh:A9C19_07895"/>
<dbReference type="RefSeq" id="WP_072579464.1">
    <property type="nucleotide sequence ID" value="NZ_CP016020.1"/>
</dbReference>
<name>A0A1L3MR02_9BACI</name>
<gene>
    <name evidence="2" type="ORF">A9C19_07895</name>
</gene>
<dbReference type="Proteomes" id="UP000181936">
    <property type="component" value="Chromosome"/>
</dbReference>
<evidence type="ECO:0000313" key="2">
    <source>
        <dbReference type="EMBL" id="APH04674.1"/>
    </source>
</evidence>
<dbReference type="InterPro" id="IPR036397">
    <property type="entry name" value="RNaseH_sf"/>
</dbReference>
<dbReference type="SUPFAM" id="SSF53098">
    <property type="entry name" value="Ribonuclease H-like"/>
    <property type="match status" value="1"/>
</dbReference>
<dbReference type="GO" id="GO:0004523">
    <property type="term" value="F:RNA-DNA hybrid ribonuclease activity"/>
    <property type="evidence" value="ECO:0007669"/>
    <property type="project" value="InterPro"/>
</dbReference>
<evidence type="ECO:0000259" key="1">
    <source>
        <dbReference type="PROSITE" id="PS50879"/>
    </source>
</evidence>